<evidence type="ECO:0000313" key="1">
    <source>
        <dbReference type="EMBL" id="SDC22414.1"/>
    </source>
</evidence>
<dbReference type="Proteomes" id="UP000242317">
    <property type="component" value="Unassembled WGS sequence"/>
</dbReference>
<reference evidence="2" key="1">
    <citation type="submission" date="2016-09" db="EMBL/GenBank/DDBJ databases">
        <authorList>
            <person name="Varghese N."/>
            <person name="Submissions S."/>
        </authorList>
    </citation>
    <scope>NUCLEOTIDE SEQUENCE [LARGE SCALE GENOMIC DNA]</scope>
    <source>
        <strain evidence="2">ANC 3699</strain>
    </source>
</reference>
<dbReference type="EMBL" id="FMYK01000003">
    <property type="protein sequence ID" value="SDC22414.1"/>
    <property type="molecule type" value="Genomic_DNA"/>
</dbReference>
<gene>
    <name evidence="1" type="ORF">SAMN05421749_103459</name>
</gene>
<protein>
    <submittedName>
        <fullName evidence="1">Uncharacterized protein</fullName>
    </submittedName>
</protein>
<organism evidence="1 2">
    <name type="scientific">Acinetobacter marinus</name>
    <dbReference type="NCBI Taxonomy" id="281375"/>
    <lineage>
        <taxon>Bacteria</taxon>
        <taxon>Pseudomonadati</taxon>
        <taxon>Pseudomonadota</taxon>
        <taxon>Gammaproteobacteria</taxon>
        <taxon>Moraxellales</taxon>
        <taxon>Moraxellaceae</taxon>
        <taxon>Acinetobacter</taxon>
    </lineage>
</organism>
<evidence type="ECO:0000313" key="2">
    <source>
        <dbReference type="Proteomes" id="UP000242317"/>
    </source>
</evidence>
<sequence length="66" mass="7547">MQHACELIVLKDDLTMSKDGAQDIHYDQGTLLKVLLVINDRVVVKSDNAHTFLLKTDDEDVLWAYM</sequence>
<dbReference type="AlphaFoldDB" id="A0A1G6JUM3"/>
<name>A0A1G6JUM3_9GAMM</name>
<accession>A0A1G6JUM3</accession>
<keyword evidence="2" id="KW-1185">Reference proteome</keyword>
<proteinExistence type="predicted"/>
<dbReference type="RefSeq" id="WP_092618588.1">
    <property type="nucleotide sequence ID" value="NZ_FMYK01000003.1"/>
</dbReference>